<sequence length="305" mass="34483">MSNHIKGQSTGPKTVDGKAASSQNARKDSIFVQGYLPWENIDEKQQQFVAMAKQWGAKDPSRQMLLRTIEQCQLGIERMMYIERKKIEGLMQSTTIAYEFCERAGLSEKIAHALPDWFFLEDGESEKQRAVKVARIYDETAEFKARFSDQLAARVKDSYPALFGYVMQGQKEGASFLMTLGQRYKGSAVTLNLAALMNELNENYPYHLTWAQAPARYQTIIDGQRAEQMEQAIDLDKSQRYATNLQNRMLKGFSALAALDQHEALMKNQQQLAASVVPVLEVAPKERVPQKTDSGHKSMEVKSGE</sequence>
<feature type="region of interest" description="Disordered" evidence="1">
    <location>
        <begin position="285"/>
        <end position="305"/>
    </location>
</feature>
<evidence type="ECO:0000256" key="1">
    <source>
        <dbReference type="SAM" id="MobiDB-lite"/>
    </source>
</evidence>
<reference evidence="2" key="1">
    <citation type="submission" date="2023-04" db="EMBL/GenBank/DDBJ databases">
        <title>Genome Encyclopedia of Bacteria and Archaea VI: Functional Genomics of Type Strains.</title>
        <authorList>
            <person name="Whitman W."/>
        </authorList>
    </citation>
    <scope>NUCLEOTIDE SEQUENCE</scope>
    <source>
        <strain evidence="2">Enz.4-51</strain>
    </source>
</reference>
<dbReference type="EMBL" id="JARXYA010000016">
    <property type="protein sequence ID" value="MDH6504827.1"/>
    <property type="molecule type" value="Genomic_DNA"/>
</dbReference>
<comment type="caution">
    <text evidence="2">The sequence shown here is derived from an EMBL/GenBank/DDBJ whole genome shotgun (WGS) entry which is preliminary data.</text>
</comment>
<gene>
    <name evidence="2" type="ORF">M2127_002156</name>
</gene>
<evidence type="ECO:0000313" key="2">
    <source>
        <dbReference type="EMBL" id="MDH6504827.1"/>
    </source>
</evidence>
<dbReference type="AlphaFoldDB" id="A0AA43MBP8"/>
<accession>A0AA43MBP8</accession>
<keyword evidence="3" id="KW-1185">Reference proteome</keyword>
<dbReference type="RefSeq" id="WP_280757057.1">
    <property type="nucleotide sequence ID" value="NZ_JARXXW010000016.1"/>
</dbReference>
<feature type="compositionally biased region" description="Polar residues" evidence="1">
    <location>
        <begin position="1"/>
        <end position="12"/>
    </location>
</feature>
<feature type="region of interest" description="Disordered" evidence="1">
    <location>
        <begin position="1"/>
        <end position="22"/>
    </location>
</feature>
<name>A0AA43MBP8_9BURK</name>
<protein>
    <submittedName>
        <fullName evidence="2">Uncharacterized protein</fullName>
    </submittedName>
</protein>
<evidence type="ECO:0000313" key="3">
    <source>
        <dbReference type="Proteomes" id="UP001161160"/>
    </source>
</evidence>
<proteinExistence type="predicted"/>
<organism evidence="2 3">
    <name type="scientific">Polynucleobacter sphagniphilus</name>
    <dbReference type="NCBI Taxonomy" id="1743169"/>
    <lineage>
        <taxon>Bacteria</taxon>
        <taxon>Pseudomonadati</taxon>
        <taxon>Pseudomonadota</taxon>
        <taxon>Betaproteobacteria</taxon>
        <taxon>Burkholderiales</taxon>
        <taxon>Burkholderiaceae</taxon>
        <taxon>Polynucleobacter</taxon>
    </lineage>
</organism>
<dbReference type="Proteomes" id="UP001161160">
    <property type="component" value="Unassembled WGS sequence"/>
</dbReference>